<evidence type="ECO:0000313" key="2">
    <source>
        <dbReference type="EMBL" id="MET3615287.1"/>
    </source>
</evidence>
<proteinExistence type="predicted"/>
<gene>
    <name evidence="1" type="ORF">ABID16_001697</name>
    <name evidence="2" type="ORF">ABID16_003630</name>
</gene>
<reference evidence="1 3" key="1">
    <citation type="submission" date="2024-06" db="EMBL/GenBank/DDBJ databases">
        <title>Genomic Encyclopedia of Type Strains, Phase IV (KMG-IV): sequencing the most valuable type-strain genomes for metagenomic binning, comparative biology and taxonomic classification.</title>
        <authorList>
            <person name="Goeker M."/>
        </authorList>
    </citation>
    <scope>NUCLEOTIDE SEQUENCE [LARGE SCALE GENOMIC DNA]</scope>
    <source>
        <strain evidence="1 3">DSM 29780</strain>
    </source>
</reference>
<dbReference type="Proteomes" id="UP001549047">
    <property type="component" value="Unassembled WGS sequence"/>
</dbReference>
<accession>A0ABV2IY08</accession>
<dbReference type="EMBL" id="JBEPMB010000006">
    <property type="protein sequence ID" value="MET3615287.1"/>
    <property type="molecule type" value="Genomic_DNA"/>
</dbReference>
<evidence type="ECO:0000313" key="1">
    <source>
        <dbReference type="EMBL" id="MET3613392.1"/>
    </source>
</evidence>
<organism evidence="1 3">
    <name type="scientific">Rhizobium aquaticum</name>
    <dbReference type="NCBI Taxonomy" id="1549636"/>
    <lineage>
        <taxon>Bacteria</taxon>
        <taxon>Pseudomonadati</taxon>
        <taxon>Pseudomonadota</taxon>
        <taxon>Alphaproteobacteria</taxon>
        <taxon>Hyphomicrobiales</taxon>
        <taxon>Rhizobiaceae</taxon>
        <taxon>Rhizobium/Agrobacterium group</taxon>
        <taxon>Rhizobium</taxon>
    </lineage>
</organism>
<protein>
    <submittedName>
        <fullName evidence="1">Gamma-glutamylcysteine synthetase</fullName>
    </submittedName>
</protein>
<evidence type="ECO:0000313" key="3">
    <source>
        <dbReference type="Proteomes" id="UP001549047"/>
    </source>
</evidence>
<dbReference type="EMBL" id="JBEPMB010000001">
    <property type="protein sequence ID" value="MET3613392.1"/>
    <property type="molecule type" value="Genomic_DNA"/>
</dbReference>
<keyword evidence="3" id="KW-1185">Reference proteome</keyword>
<name>A0ABV2IY08_9HYPH</name>
<dbReference type="Gene3D" id="3.30.590.20">
    <property type="match status" value="1"/>
</dbReference>
<sequence>MARDTSDHTSIGSIGDLTDYLAKGCKPEADFRIGTEHEKFGFFRDS</sequence>
<comment type="caution">
    <text evidence="1">The sequence shown here is derived from an EMBL/GenBank/DDBJ whole genome shotgun (WGS) entry which is preliminary data.</text>
</comment>
<feature type="non-terminal residue" evidence="1">
    <location>
        <position position="46"/>
    </location>
</feature>